<reference evidence="5 6" key="1">
    <citation type="submission" date="2019-01" db="EMBL/GenBank/DDBJ databases">
        <authorList>
            <consortium name="Pathogen Informatics"/>
        </authorList>
    </citation>
    <scope>NUCLEOTIDE SEQUENCE [LARGE SCALE GENOMIC DNA]</scope>
    <source>
        <strain evidence="5 6">NCTC10194</strain>
    </source>
</reference>
<evidence type="ECO:0000256" key="1">
    <source>
        <dbReference type="ARBA" id="ARBA00009031"/>
    </source>
</evidence>
<feature type="chain" id="PRO_5019290954" evidence="2">
    <location>
        <begin position="28"/>
        <end position="715"/>
    </location>
</feature>
<organism evidence="5 6">
    <name type="scientific">Mycoplasmopsis glycophila</name>
    <dbReference type="NCBI Taxonomy" id="171285"/>
    <lineage>
        <taxon>Bacteria</taxon>
        <taxon>Bacillati</taxon>
        <taxon>Mycoplasmatota</taxon>
        <taxon>Mycoplasmoidales</taxon>
        <taxon>Metamycoplasmataceae</taxon>
        <taxon>Mycoplasmopsis</taxon>
    </lineage>
</organism>
<evidence type="ECO:0000259" key="3">
    <source>
        <dbReference type="Pfam" id="PF03202"/>
    </source>
</evidence>
<evidence type="ECO:0000313" key="6">
    <source>
        <dbReference type="Proteomes" id="UP000290815"/>
    </source>
</evidence>
<evidence type="ECO:0000259" key="4">
    <source>
        <dbReference type="Pfam" id="PF03305"/>
    </source>
</evidence>
<keyword evidence="6" id="KW-1185">Reference proteome</keyword>
<evidence type="ECO:0000313" key="5">
    <source>
        <dbReference type="EMBL" id="VEU70157.1"/>
    </source>
</evidence>
<dbReference type="InterPro" id="IPR054825">
    <property type="entry name" value="P68-like"/>
</dbReference>
<dbReference type="Pfam" id="PF03202">
    <property type="entry name" value="Lipoprotein_10"/>
    <property type="match status" value="1"/>
</dbReference>
<keyword evidence="5" id="KW-0449">Lipoprotein</keyword>
<keyword evidence="2" id="KW-0732">Signal</keyword>
<dbReference type="AlphaFoldDB" id="A0A449AUH3"/>
<dbReference type="Proteomes" id="UP000290815">
    <property type="component" value="Chromosome"/>
</dbReference>
<evidence type="ECO:0000256" key="2">
    <source>
        <dbReference type="SAM" id="SignalP"/>
    </source>
</evidence>
<gene>
    <name evidence="5" type="ORF">NCTC10194_00148</name>
</gene>
<feature type="signal peptide" evidence="2">
    <location>
        <begin position="1"/>
        <end position="27"/>
    </location>
</feature>
<sequence length="715" mass="78193">MKAKFKILLATASAALGFAPILSGACAGGAQRYEQRNDGTINVSAGFSSTNRQGRALQALIDYYNNTVLKDENSGYKGEYPVKWEKTSGYSTSALVQGLKAADKTGAVGNLIFNYPAAASQIASFRMQLDFTGINGLNTIAPQFLEINKNIAGIENGETVVLPISKSTSVLTINLPLLGSVLTRMIEKGATVDNTEASPIIQKALKAWEAASEGEKAVILQKWPVEAFNETTWNSSATLRNGYTITDNVFKTTDDYLKFIVIVRSFFKHGNGGVDYIASTDALPNDFYTRVAQDGKNLFPKTNAAGTEVYGGFDFKSYVTAGTEEYNELQSVFSKFFQVINLHALQVGGDGSYGSTRFQKHEYLFTIGSSAGLSYNTISSKGETPSEITVLKTQEQTQLDKLLTGEDKKVVQFFVSKGLLKVKNSQDIESLGFIDGTYTNHVYLSGINKNAGNHNAKSKGATQDEVIKSVGDKTNFVIFFADADNNVITHANGTVTLKNIQLSDKSKYVGTVDFRGKDKDLYIIDSEDIRVSLQSNNTLVNPEDTYSLMAPPKSSATESNNYYVGQGPSIIGIHANDEEDKSTKRFLEWFLTGTIPSIQIAVSDTKNETYQNMSPFDIFNKHGNYLSTTKTFFAQPYGNYAKAGTIEHEMFEAFKSITSDPTHNFLVEDPGTPNADIVRKNITAAAKAIVNRVDNKGGQKFEDELKTFVKAIKVD</sequence>
<feature type="domain" description="Mycoplasma lipoprotein central" evidence="4">
    <location>
        <begin position="240"/>
        <end position="380"/>
    </location>
</feature>
<dbReference type="Pfam" id="PF03305">
    <property type="entry name" value="Lipoprotein_X"/>
    <property type="match status" value="1"/>
</dbReference>
<dbReference type="RefSeq" id="WP_129622109.1">
    <property type="nucleotide sequence ID" value="NZ_LR215024.1"/>
</dbReference>
<accession>A0A449AUH3</accession>
<dbReference type="PROSITE" id="PS51257">
    <property type="entry name" value="PROKAR_LIPOPROTEIN"/>
    <property type="match status" value="1"/>
</dbReference>
<protein>
    <submittedName>
        <fullName evidence="5">Uncharacterized lipoprotein MPN_097</fullName>
    </submittedName>
</protein>
<dbReference type="InterPro" id="IPR004890">
    <property type="entry name" value="Lipoprotein_10_C"/>
</dbReference>
<dbReference type="EMBL" id="LR215024">
    <property type="protein sequence ID" value="VEU70157.1"/>
    <property type="molecule type" value="Genomic_DNA"/>
</dbReference>
<feature type="domain" description="Mycoplasma lipoprotein C-terminal" evidence="3">
    <location>
        <begin position="566"/>
        <end position="691"/>
    </location>
</feature>
<dbReference type="InterPro" id="IPR004984">
    <property type="entry name" value="Mycoplasma_lipoprotein_cen_dom"/>
</dbReference>
<dbReference type="KEGG" id="mgly:NCTC10194_00148"/>
<comment type="similarity">
    <text evidence="1">Belongs to the MG185/MG260 family.</text>
</comment>
<proteinExistence type="inferred from homology"/>
<name>A0A449AUH3_9BACT</name>
<dbReference type="NCBIfam" id="NF045826">
    <property type="entry name" value="lipo_P68"/>
    <property type="match status" value="1"/>
</dbReference>